<name>G0M9W2_CAEBE</name>
<keyword evidence="3" id="KW-1185">Reference proteome</keyword>
<keyword evidence="1" id="KW-0472">Membrane</keyword>
<accession>G0M9W2</accession>
<keyword evidence="1" id="KW-0812">Transmembrane</keyword>
<feature type="transmembrane region" description="Helical" evidence="1">
    <location>
        <begin position="118"/>
        <end position="139"/>
    </location>
</feature>
<dbReference type="OMA" id="FINMALI"/>
<sequence length="238" mass="27297">MVPSWDHWRSASYAVFHRTLKLSRGTWRLMQCAGRYFINMALIFGLAIVMYVSMYQLAISLISIHRFFDNRQPVELRSSLTRKNVIVLMIMLFLIEVLNYIGAYIAIFVIIMTGKWELYIHVAIYNCSLYIAHQILLFIGMGFQFSMRTVPATNHSENVIVTHTKHIGATKFVLLIIAVLSYITGFETTVAVMMFFSIDVFLVPLIIELTEIRASPTATMQSNNVIVPCEIVKQPVQF</sequence>
<protein>
    <recommendedName>
        <fullName evidence="4">G protein-coupled receptor</fullName>
    </recommendedName>
</protein>
<dbReference type="eggNOG" id="ENOG502THXH">
    <property type="taxonomic scope" value="Eukaryota"/>
</dbReference>
<dbReference type="InParanoid" id="G0M9W2"/>
<proteinExistence type="predicted"/>
<feature type="transmembrane region" description="Helical" evidence="1">
    <location>
        <begin position="85"/>
        <end position="112"/>
    </location>
</feature>
<dbReference type="OrthoDB" id="5826201at2759"/>
<feature type="transmembrane region" description="Helical" evidence="1">
    <location>
        <begin position="172"/>
        <end position="196"/>
    </location>
</feature>
<evidence type="ECO:0000256" key="1">
    <source>
        <dbReference type="SAM" id="Phobius"/>
    </source>
</evidence>
<evidence type="ECO:0008006" key="4">
    <source>
        <dbReference type="Google" id="ProtNLM"/>
    </source>
</evidence>
<dbReference type="AlphaFoldDB" id="G0M9W2"/>
<dbReference type="FunCoup" id="G0M9W2">
    <property type="interactions" value="1344"/>
</dbReference>
<feature type="transmembrane region" description="Helical" evidence="1">
    <location>
        <begin position="36"/>
        <end position="64"/>
    </location>
</feature>
<reference evidence="3" key="1">
    <citation type="submission" date="2011-07" db="EMBL/GenBank/DDBJ databases">
        <authorList>
            <consortium name="Caenorhabditis brenneri Sequencing and Analysis Consortium"/>
            <person name="Wilson R.K."/>
        </authorList>
    </citation>
    <scope>NUCLEOTIDE SEQUENCE [LARGE SCALE GENOMIC DNA]</scope>
    <source>
        <strain evidence="3">PB2801</strain>
    </source>
</reference>
<dbReference type="Proteomes" id="UP000008068">
    <property type="component" value="Unassembled WGS sequence"/>
</dbReference>
<dbReference type="HOGENOM" id="CLU_101905_0_0_1"/>
<dbReference type="EMBL" id="GL379787">
    <property type="protein sequence ID" value="EGT30955.1"/>
    <property type="molecule type" value="Genomic_DNA"/>
</dbReference>
<keyword evidence="1" id="KW-1133">Transmembrane helix</keyword>
<evidence type="ECO:0000313" key="2">
    <source>
        <dbReference type="EMBL" id="EGT30955.1"/>
    </source>
</evidence>
<gene>
    <name evidence="2" type="ORF">CAEBREN_17678</name>
</gene>
<organism evidence="3">
    <name type="scientific">Caenorhabditis brenneri</name>
    <name type="common">Nematode worm</name>
    <dbReference type="NCBI Taxonomy" id="135651"/>
    <lineage>
        <taxon>Eukaryota</taxon>
        <taxon>Metazoa</taxon>
        <taxon>Ecdysozoa</taxon>
        <taxon>Nematoda</taxon>
        <taxon>Chromadorea</taxon>
        <taxon>Rhabditida</taxon>
        <taxon>Rhabditina</taxon>
        <taxon>Rhabditomorpha</taxon>
        <taxon>Rhabditoidea</taxon>
        <taxon>Rhabditidae</taxon>
        <taxon>Peloderinae</taxon>
        <taxon>Caenorhabditis</taxon>
    </lineage>
</organism>
<evidence type="ECO:0000313" key="3">
    <source>
        <dbReference type="Proteomes" id="UP000008068"/>
    </source>
</evidence>